<keyword evidence="2" id="KW-1185">Reference proteome</keyword>
<dbReference type="Proteomes" id="UP001164187">
    <property type="component" value="Chromosome"/>
</dbReference>
<proteinExistence type="predicted"/>
<accession>A0ABY7JRX1</accession>
<dbReference type="EMBL" id="CP114052">
    <property type="protein sequence ID" value="WAW14730.1"/>
    <property type="molecule type" value="Genomic_DNA"/>
</dbReference>
<reference evidence="1" key="1">
    <citation type="submission" date="2022-12" db="EMBL/GenBank/DDBJ databases">
        <title>Peptostreptococcus.</title>
        <authorList>
            <person name="Lee S.H."/>
        </authorList>
    </citation>
    <scope>NUCLEOTIDE SEQUENCE</scope>
    <source>
        <strain evidence="1">CBA3647</strain>
    </source>
</reference>
<organism evidence="1 2">
    <name type="scientific">Peptostreptococcus equinus</name>
    <dbReference type="NCBI Taxonomy" id="3003601"/>
    <lineage>
        <taxon>Bacteria</taxon>
        <taxon>Bacillati</taxon>
        <taxon>Bacillota</taxon>
        <taxon>Clostridia</taxon>
        <taxon>Peptostreptococcales</taxon>
        <taxon>Peptostreptococcaceae</taxon>
        <taxon>Peptostreptococcus</taxon>
    </lineage>
</organism>
<name>A0ABY7JRX1_9FIRM</name>
<dbReference type="RefSeq" id="WP_269311427.1">
    <property type="nucleotide sequence ID" value="NZ_CP114052.1"/>
</dbReference>
<evidence type="ECO:0000313" key="1">
    <source>
        <dbReference type="EMBL" id="WAW14730.1"/>
    </source>
</evidence>
<gene>
    <name evidence="1" type="ORF">O0R46_09115</name>
</gene>
<evidence type="ECO:0000313" key="2">
    <source>
        <dbReference type="Proteomes" id="UP001164187"/>
    </source>
</evidence>
<sequence>MKPVHTDLTKNQARSIEQYYIENGPNKQNKINSISVKNKKYNQSQEWARKFLGVN</sequence>
<protein>
    <submittedName>
        <fullName evidence="1">Uncharacterized protein</fullName>
    </submittedName>
</protein>